<protein>
    <submittedName>
        <fullName evidence="2">Uncharacterized protein</fullName>
    </submittedName>
</protein>
<dbReference type="AlphaFoldDB" id="A0AAQ4EPP5"/>
<keyword evidence="3" id="KW-1185">Reference proteome</keyword>
<dbReference type="EMBL" id="JARKHS020012659">
    <property type="protein sequence ID" value="KAK8776675.1"/>
    <property type="molecule type" value="Genomic_DNA"/>
</dbReference>
<accession>A0AAQ4EPP5</accession>
<name>A0AAQ4EPP5_AMBAM</name>
<gene>
    <name evidence="2" type="ORF">V5799_029980</name>
</gene>
<feature type="region of interest" description="Disordered" evidence="1">
    <location>
        <begin position="1"/>
        <end position="102"/>
    </location>
</feature>
<evidence type="ECO:0000313" key="2">
    <source>
        <dbReference type="EMBL" id="KAK8776675.1"/>
    </source>
</evidence>
<comment type="caution">
    <text evidence="2">The sequence shown here is derived from an EMBL/GenBank/DDBJ whole genome shotgun (WGS) entry which is preliminary data.</text>
</comment>
<organism evidence="2 3">
    <name type="scientific">Amblyomma americanum</name>
    <name type="common">Lone star tick</name>
    <dbReference type="NCBI Taxonomy" id="6943"/>
    <lineage>
        <taxon>Eukaryota</taxon>
        <taxon>Metazoa</taxon>
        <taxon>Ecdysozoa</taxon>
        <taxon>Arthropoda</taxon>
        <taxon>Chelicerata</taxon>
        <taxon>Arachnida</taxon>
        <taxon>Acari</taxon>
        <taxon>Parasitiformes</taxon>
        <taxon>Ixodida</taxon>
        <taxon>Ixodoidea</taxon>
        <taxon>Ixodidae</taxon>
        <taxon>Amblyomminae</taxon>
        <taxon>Amblyomma</taxon>
    </lineage>
</organism>
<proteinExistence type="predicted"/>
<evidence type="ECO:0000256" key="1">
    <source>
        <dbReference type="SAM" id="MobiDB-lite"/>
    </source>
</evidence>
<evidence type="ECO:0000313" key="3">
    <source>
        <dbReference type="Proteomes" id="UP001321473"/>
    </source>
</evidence>
<sequence>MGTAWASESRLPPSEPALGEPSDSASQPAPHPGLGGSQGETPQSARAAHFLHGPTTADVPSPTQADRGSAFRPYHCKVKAGRGGTTTKSPRPSRRAGEDASPETTAVGLSAALISAVACLASGLQIAQVVACILSTRASSSQERDDHACQSHQCRDHWQLILDH</sequence>
<reference evidence="2 3" key="1">
    <citation type="journal article" date="2023" name="Arcadia Sci">
        <title>De novo assembly of a long-read Amblyomma americanum tick genome.</title>
        <authorList>
            <person name="Chou S."/>
            <person name="Poskanzer K.E."/>
            <person name="Rollins M."/>
            <person name="Thuy-Boun P.S."/>
        </authorList>
    </citation>
    <scope>NUCLEOTIDE SEQUENCE [LARGE SCALE GENOMIC DNA]</scope>
    <source>
        <strain evidence="2">F_SG_1</strain>
        <tissue evidence="2">Salivary glands</tissue>
    </source>
</reference>
<dbReference type="Proteomes" id="UP001321473">
    <property type="component" value="Unassembled WGS sequence"/>
</dbReference>